<dbReference type="RefSeq" id="WP_221430107.1">
    <property type="nucleotide sequence ID" value="NZ_CP081294.1"/>
</dbReference>
<keyword evidence="2" id="KW-1133">Transmembrane helix</keyword>
<evidence type="ECO:0000256" key="2">
    <source>
        <dbReference type="SAM" id="Phobius"/>
    </source>
</evidence>
<feature type="region of interest" description="Disordered" evidence="1">
    <location>
        <begin position="39"/>
        <end position="134"/>
    </location>
</feature>
<keyword evidence="2" id="KW-0472">Membrane</keyword>
<protein>
    <submittedName>
        <fullName evidence="3">Uncharacterized protein</fullName>
    </submittedName>
</protein>
<name>A0ABX8ZZE1_9SPHN</name>
<organism evidence="3 4">
    <name type="scientific">Qipengyuania gelatinilytica</name>
    <dbReference type="NCBI Taxonomy" id="2867231"/>
    <lineage>
        <taxon>Bacteria</taxon>
        <taxon>Pseudomonadati</taxon>
        <taxon>Pseudomonadota</taxon>
        <taxon>Alphaproteobacteria</taxon>
        <taxon>Sphingomonadales</taxon>
        <taxon>Erythrobacteraceae</taxon>
        <taxon>Qipengyuania</taxon>
    </lineage>
</organism>
<dbReference type="Proteomes" id="UP000824321">
    <property type="component" value="Chromosome"/>
</dbReference>
<gene>
    <name evidence="3" type="ORF">K3136_09665</name>
</gene>
<feature type="transmembrane region" description="Helical" evidence="2">
    <location>
        <begin position="6"/>
        <end position="25"/>
    </location>
</feature>
<evidence type="ECO:0000313" key="4">
    <source>
        <dbReference type="Proteomes" id="UP000824321"/>
    </source>
</evidence>
<feature type="compositionally biased region" description="Polar residues" evidence="1">
    <location>
        <begin position="115"/>
        <end position="134"/>
    </location>
</feature>
<reference evidence="3 4" key="1">
    <citation type="submission" date="2021-08" db="EMBL/GenBank/DDBJ databases">
        <title>Comparative Genomics Analysis of the Genus Qipengyuania Reveals Extensive Genetic Diversity and Metabolic Versatility, Including the Description of Fifteen Novel Species.</title>
        <authorList>
            <person name="Liu Y."/>
        </authorList>
    </citation>
    <scope>NUCLEOTIDE SEQUENCE [LARGE SCALE GENOMIC DNA]</scope>
    <source>
        <strain evidence="3 4">1NDH1</strain>
    </source>
</reference>
<sequence length="134" mass="14309">MSLRTTFIGLGVIVGLCAAMLYGISSYFSREAGMRDAEMAFQDKHGTKTLAPSRQMQSGTGSSSRSTRPEGQPPAEEELDLESWYAESGTEGEAPSLDSWYAAAGSNDGPADTTPPDNSYLINDTEPFSTTDPL</sequence>
<accession>A0ABX8ZZE1</accession>
<proteinExistence type="predicted"/>
<keyword evidence="4" id="KW-1185">Reference proteome</keyword>
<dbReference type="EMBL" id="CP081294">
    <property type="protein sequence ID" value="QZD94360.1"/>
    <property type="molecule type" value="Genomic_DNA"/>
</dbReference>
<keyword evidence="2" id="KW-0812">Transmembrane</keyword>
<evidence type="ECO:0000256" key="1">
    <source>
        <dbReference type="SAM" id="MobiDB-lite"/>
    </source>
</evidence>
<evidence type="ECO:0000313" key="3">
    <source>
        <dbReference type="EMBL" id="QZD94360.1"/>
    </source>
</evidence>